<evidence type="ECO:0000256" key="1">
    <source>
        <dbReference type="SAM" id="MobiDB-lite"/>
    </source>
</evidence>
<feature type="transmembrane region" description="Helical" evidence="2">
    <location>
        <begin position="195"/>
        <end position="216"/>
    </location>
</feature>
<dbReference type="Proteomes" id="UP000444721">
    <property type="component" value="Unassembled WGS sequence"/>
</dbReference>
<organism evidence="3 4">
    <name type="scientific">Naegleria fowleri</name>
    <name type="common">Brain eating amoeba</name>
    <dbReference type="NCBI Taxonomy" id="5763"/>
    <lineage>
        <taxon>Eukaryota</taxon>
        <taxon>Discoba</taxon>
        <taxon>Heterolobosea</taxon>
        <taxon>Tetramitia</taxon>
        <taxon>Eutetramitia</taxon>
        <taxon>Vahlkampfiidae</taxon>
        <taxon>Naegleria</taxon>
    </lineage>
</organism>
<keyword evidence="2" id="KW-0812">Transmembrane</keyword>
<reference evidence="3 4" key="1">
    <citation type="journal article" date="2019" name="Sci. Rep.">
        <title>Nanopore sequencing improves the draft genome of the human pathogenic amoeba Naegleria fowleri.</title>
        <authorList>
            <person name="Liechti N."/>
            <person name="Schurch N."/>
            <person name="Bruggmann R."/>
            <person name="Wittwer M."/>
        </authorList>
    </citation>
    <scope>NUCLEOTIDE SEQUENCE [LARGE SCALE GENOMIC DNA]</scope>
    <source>
        <strain evidence="3 4">ATCC 30894</strain>
    </source>
</reference>
<evidence type="ECO:0000313" key="3">
    <source>
        <dbReference type="EMBL" id="KAF0979845.1"/>
    </source>
</evidence>
<gene>
    <name evidence="3" type="ORF">FDP41_000998</name>
</gene>
<dbReference type="OrthoDB" id="10404716at2759"/>
<protein>
    <submittedName>
        <fullName evidence="3">Uncharacterized protein</fullName>
    </submittedName>
</protein>
<keyword evidence="2" id="KW-0472">Membrane</keyword>
<evidence type="ECO:0000313" key="4">
    <source>
        <dbReference type="Proteomes" id="UP000444721"/>
    </source>
</evidence>
<feature type="region of interest" description="Disordered" evidence="1">
    <location>
        <begin position="1"/>
        <end position="30"/>
    </location>
</feature>
<accession>A0A6A5C2W3</accession>
<keyword evidence="2" id="KW-1133">Transmembrane helix</keyword>
<evidence type="ECO:0000256" key="2">
    <source>
        <dbReference type="SAM" id="Phobius"/>
    </source>
</evidence>
<dbReference type="VEuPathDB" id="AmoebaDB:FDP41_000998"/>
<dbReference type="AlphaFoldDB" id="A0A6A5C2W3"/>
<name>A0A6A5C2W3_NAEFO</name>
<dbReference type="VEuPathDB" id="AmoebaDB:NfTy_050080"/>
<dbReference type="EMBL" id="VFQX01000022">
    <property type="protein sequence ID" value="KAF0979845.1"/>
    <property type="molecule type" value="Genomic_DNA"/>
</dbReference>
<feature type="transmembrane region" description="Helical" evidence="2">
    <location>
        <begin position="38"/>
        <end position="59"/>
    </location>
</feature>
<dbReference type="RefSeq" id="XP_044564558.1">
    <property type="nucleotide sequence ID" value="XM_044713996.1"/>
</dbReference>
<dbReference type="VEuPathDB" id="AmoebaDB:NF0013740"/>
<sequence length="296" mass="32312">MQSSSESSSSTAALIPSTLKSSSSPTNSFSGKEWSRQVIKKTLVGAGVGACMGMVLGVMRKRGALDHSKFFKLWRVGMKPVKGKNNITGNVGTDSSAFSSTFSESAANEIQMVPSIFKTTVAFAGNVGLSCYVYFCIEEYLTLKQIVPERYMAHFVTACGMYTTTSFLKKLMMGGMMSNAALAVPYHLVRSLIGGLSAGCVALCASLIGSAISYNLKLRKLKRNISEEEYLSLIGVTKEEAQKSLGDRLKERLPIWLKVPSAQDRNMLEELSKLHSLKKLELSMIRNSKQSPDENK</sequence>
<keyword evidence="4" id="KW-1185">Reference proteome</keyword>
<comment type="caution">
    <text evidence="3">The sequence shown here is derived from an EMBL/GenBank/DDBJ whole genome shotgun (WGS) entry which is preliminary data.</text>
</comment>
<dbReference type="GeneID" id="68108216"/>
<proteinExistence type="predicted"/>